<gene>
    <name evidence="1" type="primary">Vigan.02G074100</name>
    <name evidence="1" type="ORF">VIGAN_02074100</name>
</gene>
<dbReference type="Proteomes" id="UP000291084">
    <property type="component" value="Chromosome 2"/>
</dbReference>
<keyword evidence="2" id="KW-1185">Reference proteome</keyword>
<evidence type="ECO:0000313" key="2">
    <source>
        <dbReference type="Proteomes" id="UP000291084"/>
    </source>
</evidence>
<protein>
    <submittedName>
        <fullName evidence="1">Uncharacterized protein</fullName>
    </submittedName>
</protein>
<sequence>MIPYVCRVMKGSPEKKFHFLPIRSLWIMYMSILMLKRELQAKIGSEVVIYSFRILEIGTSTFKLEFFVFLLLVDMKLKRQDQ</sequence>
<proteinExistence type="predicted"/>
<organism evidence="1 2">
    <name type="scientific">Vigna angularis var. angularis</name>
    <dbReference type="NCBI Taxonomy" id="157739"/>
    <lineage>
        <taxon>Eukaryota</taxon>
        <taxon>Viridiplantae</taxon>
        <taxon>Streptophyta</taxon>
        <taxon>Embryophyta</taxon>
        <taxon>Tracheophyta</taxon>
        <taxon>Spermatophyta</taxon>
        <taxon>Magnoliopsida</taxon>
        <taxon>eudicotyledons</taxon>
        <taxon>Gunneridae</taxon>
        <taxon>Pentapetalae</taxon>
        <taxon>rosids</taxon>
        <taxon>fabids</taxon>
        <taxon>Fabales</taxon>
        <taxon>Fabaceae</taxon>
        <taxon>Papilionoideae</taxon>
        <taxon>50 kb inversion clade</taxon>
        <taxon>NPAAA clade</taxon>
        <taxon>indigoferoid/millettioid clade</taxon>
        <taxon>Phaseoleae</taxon>
        <taxon>Vigna</taxon>
    </lineage>
</organism>
<name>A0A0S3RBQ7_PHAAN</name>
<reference evidence="1 2" key="1">
    <citation type="journal article" date="2015" name="Sci. Rep.">
        <title>The power of single molecule real-time sequencing technology in the de novo assembly of a eukaryotic genome.</title>
        <authorList>
            <person name="Sakai H."/>
            <person name="Naito K."/>
            <person name="Ogiso-Tanaka E."/>
            <person name="Takahashi Y."/>
            <person name="Iseki K."/>
            <person name="Muto C."/>
            <person name="Satou K."/>
            <person name="Teruya K."/>
            <person name="Shiroma A."/>
            <person name="Shimoji M."/>
            <person name="Hirano T."/>
            <person name="Itoh T."/>
            <person name="Kaga A."/>
            <person name="Tomooka N."/>
        </authorList>
    </citation>
    <scope>NUCLEOTIDE SEQUENCE [LARGE SCALE GENOMIC DNA]</scope>
    <source>
        <strain evidence="2">cv. Shumari</strain>
    </source>
</reference>
<dbReference type="AlphaFoldDB" id="A0A0S3RBQ7"/>
<evidence type="ECO:0000313" key="1">
    <source>
        <dbReference type="EMBL" id="BAT78101.1"/>
    </source>
</evidence>
<dbReference type="EMBL" id="AP015035">
    <property type="protein sequence ID" value="BAT78101.1"/>
    <property type="molecule type" value="Genomic_DNA"/>
</dbReference>
<accession>A0A0S3RBQ7</accession>